<evidence type="ECO:0000313" key="12">
    <source>
        <dbReference type="Proteomes" id="UP000009022"/>
    </source>
</evidence>
<reference evidence="11 12" key="1">
    <citation type="journal article" date="2008" name="Nature">
        <title>The Trichoplax genome and the nature of placozoans.</title>
        <authorList>
            <person name="Srivastava M."/>
            <person name="Begovic E."/>
            <person name="Chapman J."/>
            <person name="Putnam N.H."/>
            <person name="Hellsten U."/>
            <person name="Kawashima T."/>
            <person name="Kuo A."/>
            <person name="Mitros T."/>
            <person name="Salamov A."/>
            <person name="Carpenter M.L."/>
            <person name="Signorovitch A.Y."/>
            <person name="Moreno M.A."/>
            <person name="Kamm K."/>
            <person name="Grimwood J."/>
            <person name="Schmutz J."/>
            <person name="Shapiro H."/>
            <person name="Grigoriev I.V."/>
            <person name="Buss L.W."/>
            <person name="Schierwater B."/>
            <person name="Dellaporta S.L."/>
            <person name="Rokhsar D.S."/>
        </authorList>
    </citation>
    <scope>NUCLEOTIDE SEQUENCE [LARGE SCALE GENOMIC DNA]</scope>
    <source>
        <strain evidence="11 12">Grell-BS-1999</strain>
    </source>
</reference>
<feature type="transmembrane region" description="Helical" evidence="9">
    <location>
        <begin position="320"/>
        <end position="341"/>
    </location>
</feature>
<evidence type="ECO:0000256" key="5">
    <source>
        <dbReference type="ARBA" id="ARBA00022692"/>
    </source>
</evidence>
<feature type="domain" description="PTS EIIA type-2" evidence="10">
    <location>
        <begin position="123"/>
        <end position="285"/>
    </location>
</feature>
<keyword evidence="5 9" id="KW-0812">Transmembrane</keyword>
<dbReference type="GO" id="GO:0006820">
    <property type="term" value="P:monoatomic anion transport"/>
    <property type="evidence" value="ECO:0007669"/>
    <property type="project" value="InterPro"/>
</dbReference>
<evidence type="ECO:0000256" key="9">
    <source>
        <dbReference type="SAM" id="Phobius"/>
    </source>
</evidence>
<gene>
    <name evidence="11" type="ORF">TRIADDRAFT_59409</name>
</gene>
<dbReference type="STRING" id="10228.B3S4Z9"/>
<evidence type="ECO:0000313" key="11">
    <source>
        <dbReference type="EMBL" id="EDV22177.1"/>
    </source>
</evidence>
<dbReference type="GeneID" id="6756545"/>
<name>B3S4Z9_TRIAD</name>
<dbReference type="HOGENOM" id="CLU_585726_0_0_1"/>
<dbReference type="AlphaFoldDB" id="B3S4Z9"/>
<dbReference type="Gene3D" id="1.10.287.570">
    <property type="entry name" value="Helical hairpin bin"/>
    <property type="match status" value="1"/>
</dbReference>
<dbReference type="InterPro" id="IPR016152">
    <property type="entry name" value="PTrfase/Anion_transptr"/>
</dbReference>
<dbReference type="PANTHER" id="PTHR11453:SF127">
    <property type="entry name" value="SOLUTE CARRIER FAMILY 4 MEMBER 11"/>
    <property type="match status" value="1"/>
</dbReference>
<dbReference type="Gene3D" id="3.40.930.10">
    <property type="entry name" value="Mannitol-specific EII, Chain A"/>
    <property type="match status" value="1"/>
</dbReference>
<evidence type="ECO:0000256" key="7">
    <source>
        <dbReference type="ARBA" id="ARBA00023065"/>
    </source>
</evidence>
<feature type="transmembrane region" description="Helical" evidence="9">
    <location>
        <begin position="403"/>
        <end position="422"/>
    </location>
</feature>
<keyword evidence="8 9" id="KW-0472">Membrane</keyword>
<dbReference type="eggNOG" id="KOG1172">
    <property type="taxonomic scope" value="Eukaryota"/>
</dbReference>
<dbReference type="InterPro" id="IPR003020">
    <property type="entry name" value="HCO3_transpt_euk"/>
</dbReference>
<feature type="transmembrane region" description="Helical" evidence="9">
    <location>
        <begin position="361"/>
        <end position="391"/>
    </location>
</feature>
<protein>
    <recommendedName>
        <fullName evidence="10">PTS EIIA type-2 domain-containing protein</fullName>
    </recommendedName>
</protein>
<dbReference type="InterPro" id="IPR011531">
    <property type="entry name" value="HCO3_transpt-like_TM_dom"/>
</dbReference>
<accession>B3S4Z9</accession>
<dbReference type="GO" id="GO:0005886">
    <property type="term" value="C:plasma membrane"/>
    <property type="evidence" value="ECO:0007669"/>
    <property type="project" value="UniProtKB-SubCell"/>
</dbReference>
<dbReference type="InParanoid" id="B3S4Z9"/>
<dbReference type="CTD" id="6756545"/>
<keyword evidence="6 9" id="KW-1133">Transmembrane helix</keyword>
<evidence type="ECO:0000256" key="8">
    <source>
        <dbReference type="ARBA" id="ARBA00023136"/>
    </source>
</evidence>
<evidence type="ECO:0000256" key="3">
    <source>
        <dbReference type="ARBA" id="ARBA00022448"/>
    </source>
</evidence>
<dbReference type="GO" id="GO:0005452">
    <property type="term" value="F:solute:inorganic anion antiporter activity"/>
    <property type="evidence" value="ECO:0007669"/>
    <property type="project" value="InterPro"/>
</dbReference>
<dbReference type="Pfam" id="PF00359">
    <property type="entry name" value="PTS_EIIA_2"/>
    <property type="match status" value="1"/>
</dbReference>
<dbReference type="InterPro" id="IPR002178">
    <property type="entry name" value="PTS_EIIA_type-2_dom"/>
</dbReference>
<dbReference type="FunFam" id="1.10.287.570:FF:000002">
    <property type="entry name" value="Solute carrier family 4 member 11"/>
    <property type="match status" value="1"/>
</dbReference>
<evidence type="ECO:0000256" key="6">
    <source>
        <dbReference type="ARBA" id="ARBA00022989"/>
    </source>
</evidence>
<evidence type="ECO:0000256" key="2">
    <source>
        <dbReference type="ARBA" id="ARBA00010993"/>
    </source>
</evidence>
<dbReference type="SUPFAM" id="SSF55804">
    <property type="entry name" value="Phoshotransferase/anion transport protein"/>
    <property type="match status" value="1"/>
</dbReference>
<dbReference type="PhylomeDB" id="B3S4Z9"/>
<comment type="subcellular location">
    <subcellularLocation>
        <location evidence="1">Cell membrane</location>
        <topology evidence="1">Multi-pass membrane protein</topology>
    </subcellularLocation>
</comment>
<organism evidence="11 12">
    <name type="scientific">Trichoplax adhaerens</name>
    <name type="common">Trichoplax reptans</name>
    <dbReference type="NCBI Taxonomy" id="10228"/>
    <lineage>
        <taxon>Eukaryota</taxon>
        <taxon>Metazoa</taxon>
        <taxon>Placozoa</taxon>
        <taxon>Uniplacotomia</taxon>
        <taxon>Trichoplacea</taxon>
        <taxon>Trichoplacidae</taxon>
        <taxon>Trichoplax</taxon>
    </lineage>
</organism>
<dbReference type="PANTHER" id="PTHR11453">
    <property type="entry name" value="ANION EXCHANGE PROTEIN"/>
    <property type="match status" value="1"/>
</dbReference>
<evidence type="ECO:0000256" key="4">
    <source>
        <dbReference type="ARBA" id="ARBA00022475"/>
    </source>
</evidence>
<dbReference type="EMBL" id="DS985250">
    <property type="protein sequence ID" value="EDV22177.1"/>
    <property type="molecule type" value="Genomic_DNA"/>
</dbReference>
<dbReference type="PROSITE" id="PS51094">
    <property type="entry name" value="PTS_EIIA_TYPE_2"/>
    <property type="match status" value="1"/>
</dbReference>
<dbReference type="Pfam" id="PF00955">
    <property type="entry name" value="HCO3_cotransp"/>
    <property type="match status" value="1"/>
</dbReference>
<dbReference type="KEGG" id="tad:TRIADDRAFT_59409"/>
<dbReference type="Proteomes" id="UP000009022">
    <property type="component" value="Unassembled WGS sequence"/>
</dbReference>
<keyword evidence="3" id="KW-0813">Transport</keyword>
<keyword evidence="4" id="KW-1003">Cell membrane</keyword>
<evidence type="ECO:0000259" key="10">
    <source>
        <dbReference type="PROSITE" id="PS51094"/>
    </source>
</evidence>
<keyword evidence="7" id="KW-0406">Ion transport</keyword>
<comment type="similarity">
    <text evidence="2">Belongs to the anion exchanger (TC 2.A.31) family.</text>
</comment>
<keyword evidence="12" id="KW-1185">Reference proteome</keyword>
<dbReference type="OrthoDB" id="1735926at2759"/>
<evidence type="ECO:0000256" key="1">
    <source>
        <dbReference type="ARBA" id="ARBA00004651"/>
    </source>
</evidence>
<dbReference type="RefSeq" id="XP_002115332.1">
    <property type="nucleotide sequence ID" value="XM_002115296.1"/>
</dbReference>
<proteinExistence type="inferred from homology"/>
<sequence length="467" mass="52609">MGVITLSTAPRVRAASICISHHNSPSYHRSLDILARKYDYDNGNGKRKNSKLGIPPTSRQLAAVSLDLALELEERRGRSESCYSNGIDSGFECSQPTLVYTQVQRIRFKDFSKEVRATMDMEKFLTESTILLDIAQTDLESIVEKMLTKLFDKEQLQCSMSEAVISLLSKDIEVCKFRNLMQGTEYSEGGGIAITQQYLVAFCQLQTLTGRHVAIGRLKEPTNLGPTSQEVNFIILILTSTKEKGTKNAVEVARTFATVFADEEFRQILMDATNDEEFKKFLNEVRSFGHGVVSDVRRRLPLYLSDFTDGWSGRHSKRKLLSTTFFLYFACLLPSVALGVLNDENTKGIVDVRRTLIGQVIAGLTFALFGGQPLIILLTTAPIALYMKLIYDICVEFDIDFRAMYACTGIWCSIYLILYSVFNVSSVMKWSTRSTVEIFSLFVAITLAVDAFRDLSNRKNLRIFPIF</sequence>